<gene>
    <name evidence="2" type="ORF">PODLI_1B013121</name>
</gene>
<dbReference type="EMBL" id="OX395126">
    <property type="protein sequence ID" value="CAI5764352.1"/>
    <property type="molecule type" value="Genomic_DNA"/>
</dbReference>
<organism evidence="2 3">
    <name type="scientific">Podarcis lilfordi</name>
    <name type="common">Lilford's wall lizard</name>
    <dbReference type="NCBI Taxonomy" id="74358"/>
    <lineage>
        <taxon>Eukaryota</taxon>
        <taxon>Metazoa</taxon>
        <taxon>Chordata</taxon>
        <taxon>Craniata</taxon>
        <taxon>Vertebrata</taxon>
        <taxon>Euteleostomi</taxon>
        <taxon>Lepidosauria</taxon>
        <taxon>Squamata</taxon>
        <taxon>Bifurcata</taxon>
        <taxon>Unidentata</taxon>
        <taxon>Episquamata</taxon>
        <taxon>Laterata</taxon>
        <taxon>Lacertibaenia</taxon>
        <taxon>Lacertidae</taxon>
        <taxon>Podarcis</taxon>
    </lineage>
</organism>
<accession>A0AA35JSL4</accession>
<dbReference type="AlphaFoldDB" id="A0AA35JSL4"/>
<evidence type="ECO:0000313" key="2">
    <source>
        <dbReference type="EMBL" id="CAI5764352.1"/>
    </source>
</evidence>
<feature type="region of interest" description="Disordered" evidence="1">
    <location>
        <begin position="1"/>
        <end position="56"/>
    </location>
</feature>
<sequence>MANDELANKLSYRLQVEEHNGKAKQQPQQPKQHPEAEPEPDPMAWGNSAEGKLSAKLQRRTKLNDPAQLLPSGSAQHHVFSPYTSPHMMCLVHAFKAADHAH</sequence>
<name>A0AA35JSL4_9SAUR</name>
<keyword evidence="3" id="KW-1185">Reference proteome</keyword>
<evidence type="ECO:0000313" key="3">
    <source>
        <dbReference type="Proteomes" id="UP001178461"/>
    </source>
</evidence>
<reference evidence="2" key="1">
    <citation type="submission" date="2022-12" db="EMBL/GenBank/DDBJ databases">
        <authorList>
            <person name="Alioto T."/>
            <person name="Alioto T."/>
            <person name="Gomez Garrido J."/>
        </authorList>
    </citation>
    <scope>NUCLEOTIDE SEQUENCE</scope>
</reference>
<protein>
    <submittedName>
        <fullName evidence="2">Uncharacterized protein</fullName>
    </submittedName>
</protein>
<proteinExistence type="predicted"/>
<dbReference type="Proteomes" id="UP001178461">
    <property type="component" value="Chromosome 1"/>
</dbReference>
<evidence type="ECO:0000256" key="1">
    <source>
        <dbReference type="SAM" id="MobiDB-lite"/>
    </source>
</evidence>